<dbReference type="KEGG" id="rsu:NHU_00142"/>
<protein>
    <recommendedName>
        <fullName evidence="3">Sulfotransferase family protein</fullName>
    </recommendedName>
</protein>
<dbReference type="InterPro" id="IPR027417">
    <property type="entry name" value="P-loop_NTPase"/>
</dbReference>
<organism evidence="1 2">
    <name type="scientific">Rhodovulum sulfidophilum</name>
    <name type="common">Rhodobacter sulfidophilus</name>
    <dbReference type="NCBI Taxonomy" id="35806"/>
    <lineage>
        <taxon>Bacteria</taxon>
        <taxon>Pseudomonadati</taxon>
        <taxon>Pseudomonadota</taxon>
        <taxon>Alphaproteobacteria</taxon>
        <taxon>Rhodobacterales</taxon>
        <taxon>Paracoccaceae</taxon>
        <taxon>Rhodovulum</taxon>
    </lineage>
</organism>
<evidence type="ECO:0000313" key="1">
    <source>
        <dbReference type="EMBL" id="BAQ67313.1"/>
    </source>
</evidence>
<dbReference type="PATRIC" id="fig|35806.4.peg.141"/>
<accession>A0A0D6AWN9</accession>
<dbReference type="SUPFAM" id="SSF52540">
    <property type="entry name" value="P-loop containing nucleoside triphosphate hydrolases"/>
    <property type="match status" value="1"/>
</dbReference>
<name>A0A0D6AWN9_RHOSU</name>
<dbReference type="Proteomes" id="UP000064912">
    <property type="component" value="Chromosome"/>
</dbReference>
<proteinExistence type="predicted"/>
<dbReference type="eggNOG" id="ENOG5033B5H">
    <property type="taxonomic scope" value="Bacteria"/>
</dbReference>
<dbReference type="EMBL" id="AP014800">
    <property type="protein sequence ID" value="BAQ67313.1"/>
    <property type="molecule type" value="Genomic_DNA"/>
</dbReference>
<evidence type="ECO:0000313" key="2">
    <source>
        <dbReference type="Proteomes" id="UP000064912"/>
    </source>
</evidence>
<gene>
    <name evidence="1" type="ORF">NHU_00142</name>
</gene>
<dbReference type="AlphaFoldDB" id="A0A0D6AWN9"/>
<evidence type="ECO:0008006" key="3">
    <source>
        <dbReference type="Google" id="ProtNLM"/>
    </source>
</evidence>
<reference evidence="1 2" key="1">
    <citation type="submission" date="2015-02" db="EMBL/GenBank/DDBJ databases">
        <title>Genome sequene of Rhodovulum sulfidophilum DSM 2351.</title>
        <authorList>
            <person name="Nagao N."/>
        </authorList>
    </citation>
    <scope>NUCLEOTIDE SEQUENCE [LARGE SCALE GENOMIC DNA]</scope>
    <source>
        <strain evidence="1 2">DSM 2351</strain>
    </source>
</reference>
<sequence>MTRRVILHIGRHKTGTTGLQLFLESRRSDLTKAGFCYPLSGRNQSPGQSREDQSAHHGLARSLIGPRDIVRQRLQALRPAFLDEVRDAHTVILSSEGFQNVEHLDLLAEFLDGFEIETICYLREYLSYVASAYAQEIKGSGMATDFIFFEQNFGFYLPQFIAPWEHIARRSEWRLYDRARLVDGNVAADFVTIAGLPLDPSWVEVDSNMSISGNLLGFKFILNMLGLHANALGAPMNALAMEYPRFRGPFHMDLATQKRLRVNNSCNRTLRDMFGEISEFDFEAGNRVFDPTCLEQDMKTILREFAQFEAVANHPLIAALERGQMVAGEMPR</sequence>